<dbReference type="InterPro" id="IPR001296">
    <property type="entry name" value="Glyco_trans_1"/>
</dbReference>
<evidence type="ECO:0000256" key="2">
    <source>
        <dbReference type="ARBA" id="ARBA00006739"/>
    </source>
</evidence>
<dbReference type="SUPFAM" id="SSF53448">
    <property type="entry name" value="Nucleotide-diphospho-sugar transferases"/>
    <property type="match status" value="1"/>
</dbReference>
<accession>A0ABU1EJM0</accession>
<dbReference type="InterPro" id="IPR029044">
    <property type="entry name" value="Nucleotide-diphossugar_trans"/>
</dbReference>
<keyword evidence="10" id="KW-1185">Reference proteome</keyword>
<evidence type="ECO:0000313" key="9">
    <source>
        <dbReference type="EMBL" id="MDR5588257.1"/>
    </source>
</evidence>
<dbReference type="RefSeq" id="WP_309556729.1">
    <property type="nucleotide sequence ID" value="NZ_JAVJAN010000033.1"/>
</dbReference>
<dbReference type="PANTHER" id="PTHR43179:SF12">
    <property type="entry name" value="GALACTOFURANOSYLTRANSFERASE GLFT2"/>
    <property type="match status" value="1"/>
</dbReference>
<comment type="similarity">
    <text evidence="2">Belongs to the glycosyltransferase 2 family.</text>
</comment>
<evidence type="ECO:0000256" key="3">
    <source>
        <dbReference type="ARBA" id="ARBA00022676"/>
    </source>
</evidence>
<dbReference type="PANTHER" id="PTHR43179">
    <property type="entry name" value="RHAMNOSYLTRANSFERASE WBBL"/>
    <property type="match status" value="1"/>
</dbReference>
<organism evidence="9 10">
    <name type="scientific">Clostridium aquiflavi</name>
    <dbReference type="NCBI Taxonomy" id="3073603"/>
    <lineage>
        <taxon>Bacteria</taxon>
        <taxon>Bacillati</taxon>
        <taxon>Bacillota</taxon>
        <taxon>Clostridia</taxon>
        <taxon>Eubacteriales</taxon>
        <taxon>Clostridiaceae</taxon>
        <taxon>Clostridium</taxon>
    </lineage>
</organism>
<feature type="coiled-coil region" evidence="5">
    <location>
        <begin position="713"/>
        <end position="740"/>
    </location>
</feature>
<evidence type="ECO:0000256" key="1">
    <source>
        <dbReference type="ARBA" id="ARBA00004776"/>
    </source>
</evidence>
<name>A0ABU1EJM0_9CLOT</name>
<dbReference type="InterPro" id="IPR001173">
    <property type="entry name" value="Glyco_trans_2-like"/>
</dbReference>
<reference evidence="9 10" key="1">
    <citation type="submission" date="2023-09" db="EMBL/GenBank/DDBJ databases">
        <authorList>
            <person name="Zhai L."/>
        </authorList>
    </citation>
    <scope>NUCLEOTIDE SEQUENCE [LARGE SCALE GENOMIC DNA]</scope>
    <source>
        <strain evidence="9 10">5 N-1</strain>
    </source>
</reference>
<evidence type="ECO:0000256" key="4">
    <source>
        <dbReference type="ARBA" id="ARBA00022679"/>
    </source>
</evidence>
<keyword evidence="3 9" id="KW-0328">Glycosyltransferase</keyword>
<dbReference type="Pfam" id="PF00535">
    <property type="entry name" value="Glycos_transf_2"/>
    <property type="match status" value="1"/>
</dbReference>
<feature type="domain" description="Glycosyl transferase family 1" evidence="6">
    <location>
        <begin position="498"/>
        <end position="654"/>
    </location>
</feature>
<evidence type="ECO:0000256" key="5">
    <source>
        <dbReference type="SAM" id="Coils"/>
    </source>
</evidence>
<protein>
    <submittedName>
        <fullName evidence="9">Glycosyltransferase</fullName>
        <ecNumber evidence="9">2.4.-.-</ecNumber>
    </submittedName>
</protein>
<dbReference type="EC" id="2.4.-.-" evidence="9"/>
<keyword evidence="5" id="KW-0175">Coiled coil</keyword>
<dbReference type="GO" id="GO:0016757">
    <property type="term" value="F:glycosyltransferase activity"/>
    <property type="evidence" value="ECO:0007669"/>
    <property type="project" value="UniProtKB-KW"/>
</dbReference>
<feature type="domain" description="Glycosyltransferase subfamily 4-like N-terminal" evidence="8">
    <location>
        <begin position="354"/>
        <end position="495"/>
    </location>
</feature>
<dbReference type="Pfam" id="PF00534">
    <property type="entry name" value="Glycos_transf_1"/>
    <property type="match status" value="1"/>
</dbReference>
<dbReference type="Pfam" id="PF13439">
    <property type="entry name" value="Glyco_transf_4"/>
    <property type="match status" value="1"/>
</dbReference>
<comment type="caution">
    <text evidence="9">The sequence shown here is derived from an EMBL/GenBank/DDBJ whole genome shotgun (WGS) entry which is preliminary data.</text>
</comment>
<keyword evidence="4 9" id="KW-0808">Transferase</keyword>
<dbReference type="Proteomes" id="UP001256646">
    <property type="component" value="Unassembled WGS sequence"/>
</dbReference>
<evidence type="ECO:0000259" key="7">
    <source>
        <dbReference type="Pfam" id="PF00535"/>
    </source>
</evidence>
<evidence type="ECO:0000313" key="10">
    <source>
        <dbReference type="Proteomes" id="UP001256646"/>
    </source>
</evidence>
<dbReference type="InterPro" id="IPR028098">
    <property type="entry name" value="Glyco_trans_4-like_N"/>
</dbReference>
<sequence>MKVDIVIPIYNAYEYTVECVNSVIRHTNEEDYNLILINDKSPDKRVGEYLDKLGKENHENILISHNEKNIGFVGTVNKGMSISKNDIVLLNSDTEVTRNWLSKIKNVAYSNCNIATVTPLTNSGTICSIPIFCQDNQIPENFTVDEYADVIEKISLKIYPSIPTAVGFCMYIKRSVINKIGLFDEETFGRGYGEENDFCCKALENGYYHVLCDDTFIYHKGSASFSADKNELVKKNSKLLFERYPYYTKMIEKFILKNPLKEIQNNIKLQITIRNKKRNILYVVHNDFLTGENHPIGGTEFHVKDLVDNIKLFNSYVMIVKDNTIKIHAFIDERILKFSYQLSDVIDTFNFSSNSYIEKLNEIIDYFNIDVVHIQHLKTHTFDVVDIAKKKDIPVFLTIHDFYLNCPNINLLYFNKTYCINNRSKENCISCIKNNYGYDGYFLGVWNEKVYEMLKRIDKIFAPSNAAKKIFEQYYIDKYGKIEFEIKVIEHGIDEKKELKRNYLDNKDDKFKIAFVGGLSRTKGSKLIHDIIKNNKNKNVEWHLFGNIGDQRLNLLDKKEVIKHGRYNRNEIEKILNENNINLICIFSICPETYSYTLSESIIANIPILVTDIGALGERVDKYDIGWKIRYDSTYKEVLEKIEEIIKNKNTYIEKCSNIKNVKLPNKQEIAKYYEEFYLVKAKSKLNQIDSIEVKNTLLNYRINNIDEFSSNCENNAIVINELNRSIDQLQNEVSLMKATLGWKVMEYIRNTIPDSIKHIGKKTVYFFSRFMIK</sequence>
<proteinExistence type="inferred from homology"/>
<dbReference type="Gene3D" id="3.40.50.2000">
    <property type="entry name" value="Glycogen Phosphorylase B"/>
    <property type="match status" value="2"/>
</dbReference>
<feature type="domain" description="Glycosyltransferase 2-like" evidence="7">
    <location>
        <begin position="5"/>
        <end position="180"/>
    </location>
</feature>
<evidence type="ECO:0000259" key="6">
    <source>
        <dbReference type="Pfam" id="PF00534"/>
    </source>
</evidence>
<dbReference type="SUPFAM" id="SSF53756">
    <property type="entry name" value="UDP-Glycosyltransferase/glycogen phosphorylase"/>
    <property type="match status" value="1"/>
</dbReference>
<gene>
    <name evidence="9" type="ORF">RGC78_12345</name>
</gene>
<dbReference type="EMBL" id="JAVJAN010000033">
    <property type="protein sequence ID" value="MDR5588257.1"/>
    <property type="molecule type" value="Genomic_DNA"/>
</dbReference>
<comment type="pathway">
    <text evidence="1">Cell wall biogenesis; cell wall polysaccharide biosynthesis.</text>
</comment>
<dbReference type="Gene3D" id="3.90.550.10">
    <property type="entry name" value="Spore Coat Polysaccharide Biosynthesis Protein SpsA, Chain A"/>
    <property type="match status" value="1"/>
</dbReference>
<evidence type="ECO:0000259" key="8">
    <source>
        <dbReference type="Pfam" id="PF13439"/>
    </source>
</evidence>